<organism evidence="7 8">
    <name type="scientific">Enterospora canceri</name>
    <dbReference type="NCBI Taxonomy" id="1081671"/>
    <lineage>
        <taxon>Eukaryota</taxon>
        <taxon>Fungi</taxon>
        <taxon>Fungi incertae sedis</taxon>
        <taxon>Microsporidia</taxon>
        <taxon>Enterocytozoonidae</taxon>
        <taxon>Enterospora</taxon>
    </lineage>
</organism>
<protein>
    <submittedName>
        <fullName evidence="7">YNS9</fullName>
    </submittedName>
</protein>
<evidence type="ECO:0000256" key="2">
    <source>
        <dbReference type="ARBA" id="ARBA00022771"/>
    </source>
</evidence>
<dbReference type="Pfam" id="PF05495">
    <property type="entry name" value="zf-CHY"/>
    <property type="match status" value="1"/>
</dbReference>
<feature type="region of interest" description="Disordered" evidence="5">
    <location>
        <begin position="115"/>
        <end position="142"/>
    </location>
</feature>
<keyword evidence="2 4" id="KW-0863">Zinc-finger</keyword>
<dbReference type="OrthoDB" id="10253329at2759"/>
<name>A0A1Y1S7S5_9MICR</name>
<evidence type="ECO:0000256" key="3">
    <source>
        <dbReference type="ARBA" id="ARBA00022833"/>
    </source>
</evidence>
<dbReference type="Proteomes" id="UP000192639">
    <property type="component" value="Unassembled WGS sequence"/>
</dbReference>
<keyword evidence="8" id="KW-1185">Reference proteome</keyword>
<dbReference type="GO" id="GO:0008270">
    <property type="term" value="F:zinc ion binding"/>
    <property type="evidence" value="ECO:0007669"/>
    <property type="project" value="UniProtKB-KW"/>
</dbReference>
<feature type="domain" description="CHY-type" evidence="6">
    <location>
        <begin position="297"/>
        <end position="362"/>
    </location>
</feature>
<feature type="region of interest" description="Disordered" evidence="5">
    <location>
        <begin position="368"/>
        <end position="395"/>
    </location>
</feature>
<proteinExistence type="predicted"/>
<dbReference type="VEuPathDB" id="MicrosporidiaDB:ECANGB1_608"/>
<accession>A0A1Y1S7S5</accession>
<evidence type="ECO:0000256" key="1">
    <source>
        <dbReference type="ARBA" id="ARBA00022723"/>
    </source>
</evidence>
<dbReference type="InterPro" id="IPR037274">
    <property type="entry name" value="Znf_CHY_sf"/>
</dbReference>
<evidence type="ECO:0000256" key="4">
    <source>
        <dbReference type="PROSITE-ProRule" id="PRU00601"/>
    </source>
</evidence>
<gene>
    <name evidence="7" type="primary">YNS9</name>
    <name evidence="7" type="ORF">ECANGB1_608</name>
</gene>
<evidence type="ECO:0000313" key="7">
    <source>
        <dbReference type="EMBL" id="ORD94527.1"/>
    </source>
</evidence>
<sequence length="395" mass="45755">MNRARNQRSGIEKFTTASPMTSDRMLDLPEMKTLRITNSIFVKEKEAWIELNVPRDFIYDLDGLYVAYNPELNYKAVIGKVPQNIIDNMNEYSDRELLEYVNFLEEHLETFCSGKKPEDSDVKKDTTVRKSSIESESNGEKSRTMTALKSYKFNTNNAVTPNVKIEKSTENILMFMAERINIKAKCNRCQVVLDLESGHDDYSCSKCNQSLEFVYIPVYSQNHLGFMHLKGCSAAFFDKNKYQFMCEECTKCYETTPIARNSYFSQNCFQCHKKLRFHVGGISWIQQKKVSIKEGEELPKKGTCKHYPKSYRWFRFPCCGSLYPCDVCHNEDTNHEMEYANKMVCGLCSKEQGIKAECDCGMSLKKKSSQFWEGGKGNRNKSTLSRKDSRKYTKK</sequence>
<dbReference type="InterPro" id="IPR008913">
    <property type="entry name" value="Znf_CHY"/>
</dbReference>
<evidence type="ECO:0000256" key="5">
    <source>
        <dbReference type="SAM" id="MobiDB-lite"/>
    </source>
</evidence>
<comment type="caution">
    <text evidence="7">The sequence shown here is derived from an EMBL/GenBank/DDBJ whole genome shotgun (WGS) entry which is preliminary data.</text>
</comment>
<feature type="compositionally biased region" description="Basic and acidic residues" evidence="5">
    <location>
        <begin position="385"/>
        <end position="395"/>
    </location>
</feature>
<keyword evidence="3" id="KW-0862">Zinc</keyword>
<reference evidence="7 8" key="1">
    <citation type="journal article" date="2017" name="Environ. Microbiol.">
        <title>Decay of the glycolytic pathway and adaptation to intranuclear parasitism within Enterocytozoonidae microsporidia.</title>
        <authorList>
            <person name="Wiredu Boakye D."/>
            <person name="Jaroenlak P."/>
            <person name="Prachumwat A."/>
            <person name="Williams T.A."/>
            <person name="Bateman K.S."/>
            <person name="Itsathitphaisarn O."/>
            <person name="Sritunyalucksana K."/>
            <person name="Paszkiewicz K.H."/>
            <person name="Moore K.A."/>
            <person name="Stentiford G.D."/>
            <person name="Williams B.A."/>
        </authorList>
    </citation>
    <scope>NUCLEOTIDE SEQUENCE [LARGE SCALE GENOMIC DNA]</scope>
    <source>
        <strain evidence="7 8">GB1</strain>
    </source>
</reference>
<dbReference type="SUPFAM" id="SSF161219">
    <property type="entry name" value="CHY zinc finger-like"/>
    <property type="match status" value="1"/>
</dbReference>
<evidence type="ECO:0000259" key="6">
    <source>
        <dbReference type="PROSITE" id="PS51266"/>
    </source>
</evidence>
<evidence type="ECO:0000313" key="8">
    <source>
        <dbReference type="Proteomes" id="UP000192639"/>
    </source>
</evidence>
<dbReference type="EMBL" id="LWDP01000017">
    <property type="protein sequence ID" value="ORD94527.1"/>
    <property type="molecule type" value="Genomic_DNA"/>
</dbReference>
<dbReference type="PROSITE" id="PS51266">
    <property type="entry name" value="ZF_CHY"/>
    <property type="match status" value="1"/>
</dbReference>
<keyword evidence="1" id="KW-0479">Metal-binding</keyword>
<dbReference type="AlphaFoldDB" id="A0A1Y1S7S5"/>